<feature type="transmembrane region" description="Helical" evidence="2">
    <location>
        <begin position="370"/>
        <end position="391"/>
    </location>
</feature>
<reference evidence="3 4" key="1">
    <citation type="submission" date="2024-03" db="EMBL/GenBank/DDBJ databases">
        <title>Complete genome sequence of the green alga Chloropicon roscoffensis RCC1871.</title>
        <authorList>
            <person name="Lemieux C."/>
            <person name="Pombert J.-F."/>
            <person name="Otis C."/>
            <person name="Turmel M."/>
        </authorList>
    </citation>
    <scope>NUCLEOTIDE SEQUENCE [LARGE SCALE GENOMIC DNA]</scope>
    <source>
        <strain evidence="3 4">RCC1871</strain>
    </source>
</reference>
<keyword evidence="2" id="KW-1133">Transmembrane helix</keyword>
<evidence type="ECO:0000256" key="2">
    <source>
        <dbReference type="SAM" id="Phobius"/>
    </source>
</evidence>
<proteinExistence type="predicted"/>
<organism evidence="3 4">
    <name type="scientific">Chloropicon roscoffensis</name>
    <dbReference type="NCBI Taxonomy" id="1461544"/>
    <lineage>
        <taxon>Eukaryota</taxon>
        <taxon>Viridiplantae</taxon>
        <taxon>Chlorophyta</taxon>
        <taxon>Chloropicophyceae</taxon>
        <taxon>Chloropicales</taxon>
        <taxon>Chloropicaceae</taxon>
        <taxon>Chloropicon</taxon>
    </lineage>
</organism>
<feature type="transmembrane region" description="Helical" evidence="2">
    <location>
        <begin position="331"/>
        <end position="349"/>
    </location>
</feature>
<dbReference type="AlphaFoldDB" id="A0AAX4P1E6"/>
<dbReference type="Proteomes" id="UP001472866">
    <property type="component" value="Chromosome 02"/>
</dbReference>
<keyword evidence="4" id="KW-1185">Reference proteome</keyword>
<dbReference type="Pfam" id="PF15383">
    <property type="entry name" value="TMEM237"/>
    <property type="match status" value="1"/>
</dbReference>
<name>A0AAX4P1E6_9CHLO</name>
<feature type="transmembrane region" description="Helical" evidence="2">
    <location>
        <begin position="420"/>
        <end position="439"/>
    </location>
</feature>
<keyword evidence="2" id="KW-0472">Membrane</keyword>
<feature type="compositionally biased region" description="Low complexity" evidence="1">
    <location>
        <begin position="57"/>
        <end position="72"/>
    </location>
</feature>
<feature type="compositionally biased region" description="Basic and acidic residues" evidence="1">
    <location>
        <begin position="105"/>
        <end position="114"/>
    </location>
</feature>
<evidence type="ECO:0000313" key="4">
    <source>
        <dbReference type="Proteomes" id="UP001472866"/>
    </source>
</evidence>
<gene>
    <name evidence="3" type="ORF">HKI87_02g17490</name>
</gene>
<keyword evidence="2" id="KW-0812">Transmembrane</keyword>
<feature type="region of interest" description="Disordered" evidence="1">
    <location>
        <begin position="1"/>
        <end position="164"/>
    </location>
</feature>
<dbReference type="InterPro" id="IPR029409">
    <property type="entry name" value="TMEM237"/>
</dbReference>
<accession>A0AAX4P1E6</accession>
<protein>
    <submittedName>
        <fullName evidence="3">Uncharacterized protein</fullName>
    </submittedName>
</protein>
<sequence>MGEGEEVAGEAIMVPPEKGEEEEASTSEVRAPVSPRKLPSLGLGGAKPPAARSAGQPASSAAEKSAAPPSDSLGARRFSARIAKLRAKRNEATKQQTVREEEEEVRAPETEKEPAAAGNAPVLPKPALAPTAEVAQAKPPQDDDESLREPAGATSPPVAIKRVLQYDDAKVGQPGSSQAESSTKVSVSAGLRAIKEKDGGSQGDIPQELIYVWDENTGTLKTLGEKEPKAPRGPKARYVEDAITGTFQRVTGKASLPKRAWGKASKRIRMGASPLSLKLVYDTTSNVFGVCYLFLQGVLGGMSLISLYFFMLLDGSSPNPAFLRFYSPLSMAFSRTFFTLIVMGILGAYDKFHKDWAANFEPVGPSQRTIDICLLALYVVALLCSVINTGYDDLLHYSYRRIPDWYELELSSSFKTGYGTWYALSMAKLFCCSLIWALTSFELRPKQTP</sequence>
<dbReference type="EMBL" id="CP151502">
    <property type="protein sequence ID" value="WZN60220.1"/>
    <property type="molecule type" value="Genomic_DNA"/>
</dbReference>
<evidence type="ECO:0000256" key="1">
    <source>
        <dbReference type="SAM" id="MobiDB-lite"/>
    </source>
</evidence>
<feature type="transmembrane region" description="Helical" evidence="2">
    <location>
        <begin position="287"/>
        <end position="311"/>
    </location>
</feature>
<evidence type="ECO:0000313" key="3">
    <source>
        <dbReference type="EMBL" id="WZN60220.1"/>
    </source>
</evidence>